<gene>
    <name evidence="2" type="ORF">CURHAP_LOCUS7451</name>
</gene>
<dbReference type="AlphaFoldDB" id="A0A6J5TNI8"/>
<evidence type="ECO:0000313" key="3">
    <source>
        <dbReference type="Proteomes" id="UP000507222"/>
    </source>
</evidence>
<reference evidence="2 3" key="1">
    <citation type="submission" date="2020-05" db="EMBL/GenBank/DDBJ databases">
        <authorList>
            <person name="Campoy J."/>
            <person name="Schneeberger K."/>
            <person name="Spophaly S."/>
        </authorList>
    </citation>
    <scope>NUCLEOTIDE SEQUENCE [LARGE SCALE GENOMIC DNA]</scope>
    <source>
        <strain evidence="2">PruArmRojPasFocal</strain>
    </source>
</reference>
<name>A0A6J5TNI8_PRUAR</name>
<organism evidence="2 3">
    <name type="scientific">Prunus armeniaca</name>
    <name type="common">Apricot</name>
    <name type="synonym">Armeniaca vulgaris</name>
    <dbReference type="NCBI Taxonomy" id="36596"/>
    <lineage>
        <taxon>Eukaryota</taxon>
        <taxon>Viridiplantae</taxon>
        <taxon>Streptophyta</taxon>
        <taxon>Embryophyta</taxon>
        <taxon>Tracheophyta</taxon>
        <taxon>Spermatophyta</taxon>
        <taxon>Magnoliopsida</taxon>
        <taxon>eudicotyledons</taxon>
        <taxon>Gunneridae</taxon>
        <taxon>Pentapetalae</taxon>
        <taxon>rosids</taxon>
        <taxon>fabids</taxon>
        <taxon>Rosales</taxon>
        <taxon>Rosaceae</taxon>
        <taxon>Amygdaloideae</taxon>
        <taxon>Amygdaleae</taxon>
        <taxon>Prunus</taxon>
    </lineage>
</organism>
<proteinExistence type="predicted"/>
<evidence type="ECO:0000313" key="2">
    <source>
        <dbReference type="EMBL" id="CAB4265343.1"/>
    </source>
</evidence>
<dbReference type="InterPro" id="IPR036397">
    <property type="entry name" value="RNaseH_sf"/>
</dbReference>
<accession>A0A6J5TNI8</accession>
<dbReference type="CDD" id="cd06222">
    <property type="entry name" value="RNase_H_like"/>
    <property type="match status" value="1"/>
</dbReference>
<dbReference type="PANTHER" id="PTHR47723">
    <property type="entry name" value="OS05G0353850 PROTEIN"/>
    <property type="match status" value="1"/>
</dbReference>
<evidence type="ECO:0000259" key="1">
    <source>
        <dbReference type="Pfam" id="PF13456"/>
    </source>
</evidence>
<dbReference type="GO" id="GO:0004523">
    <property type="term" value="F:RNA-DNA hybrid ribonuclease activity"/>
    <property type="evidence" value="ECO:0007669"/>
    <property type="project" value="InterPro"/>
</dbReference>
<dbReference type="PANTHER" id="PTHR47723:SF19">
    <property type="entry name" value="POLYNUCLEOTIDYL TRANSFERASE, RIBONUCLEASE H-LIKE SUPERFAMILY PROTEIN"/>
    <property type="match status" value="1"/>
</dbReference>
<dbReference type="Proteomes" id="UP000507222">
    <property type="component" value="Unassembled WGS sequence"/>
</dbReference>
<feature type="domain" description="RNase H type-1" evidence="1">
    <location>
        <begin position="25"/>
        <end position="112"/>
    </location>
</feature>
<dbReference type="InterPro" id="IPR053151">
    <property type="entry name" value="RNase_H-like"/>
</dbReference>
<sequence>MGISKRSRGVLPSLKGVVAAKACLFPWVSSPEHAEALSLREALQFSGDMSFNHLQMECDALELVQSLGRTTADTSSIGSLVEDCKAILALLPTTSIMHISRMANKAAHRLAQLSLTLTSASTWSWDMGKKNFDEGLCTKL</sequence>
<dbReference type="InterPro" id="IPR044730">
    <property type="entry name" value="RNase_H-like_dom_plant"/>
</dbReference>
<dbReference type="EMBL" id="CAEKDK010000001">
    <property type="protein sequence ID" value="CAB4265343.1"/>
    <property type="molecule type" value="Genomic_DNA"/>
</dbReference>
<protein>
    <recommendedName>
        <fullName evidence="1">RNase H type-1 domain-containing protein</fullName>
    </recommendedName>
</protein>
<dbReference type="Gene3D" id="3.30.420.10">
    <property type="entry name" value="Ribonuclease H-like superfamily/Ribonuclease H"/>
    <property type="match status" value="1"/>
</dbReference>
<dbReference type="InterPro" id="IPR002156">
    <property type="entry name" value="RNaseH_domain"/>
</dbReference>
<dbReference type="Pfam" id="PF13456">
    <property type="entry name" value="RVT_3"/>
    <property type="match status" value="1"/>
</dbReference>
<dbReference type="GO" id="GO:0003676">
    <property type="term" value="F:nucleic acid binding"/>
    <property type="evidence" value="ECO:0007669"/>
    <property type="project" value="InterPro"/>
</dbReference>